<sequence length="135" mass="14677">TNVIIVDGEYNEPRRHEIGGATVELNGQGDGTKLIFEGAGINFHSRNAVSYSHIHITTGTYTATKLNYHLVQSSFALFGIWNSKGQISLIQCTVEESGGSDSSSSFSGRVLWQVGGTVTVTNSKFIVLFMDKYPD</sequence>
<gene>
    <name evidence="1" type="ORF">EZS28_054674</name>
</gene>
<evidence type="ECO:0000313" key="2">
    <source>
        <dbReference type="Proteomes" id="UP000324800"/>
    </source>
</evidence>
<feature type="non-terminal residue" evidence="1">
    <location>
        <position position="1"/>
    </location>
</feature>
<comment type="caution">
    <text evidence="1">The sequence shown here is derived from an EMBL/GenBank/DDBJ whole genome shotgun (WGS) entry which is preliminary data.</text>
</comment>
<dbReference type="Proteomes" id="UP000324800">
    <property type="component" value="Unassembled WGS sequence"/>
</dbReference>
<accession>A0A5J4QG15</accession>
<dbReference type="AlphaFoldDB" id="A0A5J4QG15"/>
<protein>
    <submittedName>
        <fullName evidence="1">Uncharacterized protein</fullName>
    </submittedName>
</protein>
<name>A0A5J4QG15_9EUKA</name>
<proteinExistence type="predicted"/>
<organism evidence="1 2">
    <name type="scientific">Streblomastix strix</name>
    <dbReference type="NCBI Taxonomy" id="222440"/>
    <lineage>
        <taxon>Eukaryota</taxon>
        <taxon>Metamonada</taxon>
        <taxon>Preaxostyla</taxon>
        <taxon>Oxymonadida</taxon>
        <taxon>Streblomastigidae</taxon>
        <taxon>Streblomastix</taxon>
    </lineage>
</organism>
<dbReference type="EMBL" id="SNRW01045518">
    <property type="protein sequence ID" value="KAA6320525.1"/>
    <property type="molecule type" value="Genomic_DNA"/>
</dbReference>
<evidence type="ECO:0000313" key="1">
    <source>
        <dbReference type="EMBL" id="KAA6320525.1"/>
    </source>
</evidence>
<reference evidence="1 2" key="1">
    <citation type="submission" date="2019-03" db="EMBL/GenBank/DDBJ databases">
        <title>Single cell metagenomics reveals metabolic interactions within the superorganism composed of flagellate Streblomastix strix and complex community of Bacteroidetes bacteria on its surface.</title>
        <authorList>
            <person name="Treitli S.C."/>
            <person name="Kolisko M."/>
            <person name="Husnik F."/>
            <person name="Keeling P."/>
            <person name="Hampl V."/>
        </authorList>
    </citation>
    <scope>NUCLEOTIDE SEQUENCE [LARGE SCALE GENOMIC DNA]</scope>
    <source>
        <strain evidence="1">ST1C</strain>
    </source>
</reference>